<evidence type="ECO:0000313" key="4">
    <source>
        <dbReference type="WBParaSite" id="PTRK_0000486800.1"/>
    </source>
</evidence>
<evidence type="ECO:0000313" key="3">
    <source>
        <dbReference type="Proteomes" id="UP000038045"/>
    </source>
</evidence>
<name>A0A0N4ZBF6_PARTI</name>
<dbReference type="AlphaFoldDB" id="A0A0N4ZBF6"/>
<protein>
    <submittedName>
        <fullName evidence="4">Protein ECM7</fullName>
    </submittedName>
</protein>
<evidence type="ECO:0000256" key="2">
    <source>
        <dbReference type="SAM" id="Phobius"/>
    </source>
</evidence>
<dbReference type="Gene3D" id="1.20.140.150">
    <property type="match status" value="1"/>
</dbReference>
<keyword evidence="2" id="KW-0472">Membrane</keyword>
<keyword evidence="2" id="KW-1133">Transmembrane helix</keyword>
<feature type="region of interest" description="Disordered" evidence="1">
    <location>
        <begin position="601"/>
        <end position="624"/>
    </location>
</feature>
<feature type="compositionally biased region" description="Polar residues" evidence="1">
    <location>
        <begin position="606"/>
        <end position="624"/>
    </location>
</feature>
<keyword evidence="3" id="KW-1185">Reference proteome</keyword>
<dbReference type="WBParaSite" id="PTRK_0000486800.1">
    <property type="protein sequence ID" value="PTRK_0000486800.1"/>
    <property type="gene ID" value="PTRK_0000486800"/>
</dbReference>
<feature type="transmembrane region" description="Helical" evidence="2">
    <location>
        <begin position="127"/>
        <end position="150"/>
    </location>
</feature>
<feature type="compositionally biased region" description="Polar residues" evidence="1">
    <location>
        <begin position="699"/>
        <end position="730"/>
    </location>
</feature>
<feature type="compositionally biased region" description="Polar residues" evidence="1">
    <location>
        <begin position="671"/>
        <end position="687"/>
    </location>
</feature>
<dbReference type="PANTHER" id="PTHR35574:SF2">
    <property type="entry name" value="CLAUDIN-LIKE IN CAENORHABDITIS"/>
    <property type="match status" value="1"/>
</dbReference>
<dbReference type="PANTHER" id="PTHR35574">
    <property type="entry name" value="PUTATIVE-RELATED"/>
    <property type="match status" value="1"/>
</dbReference>
<proteinExistence type="predicted"/>
<feature type="transmembrane region" description="Helical" evidence="2">
    <location>
        <begin position="12"/>
        <end position="31"/>
    </location>
</feature>
<evidence type="ECO:0000256" key="1">
    <source>
        <dbReference type="SAM" id="MobiDB-lite"/>
    </source>
</evidence>
<feature type="region of interest" description="Disordered" evidence="1">
    <location>
        <begin position="643"/>
        <end position="730"/>
    </location>
</feature>
<dbReference type="Proteomes" id="UP000038045">
    <property type="component" value="Unplaced"/>
</dbReference>
<dbReference type="InterPro" id="IPR010761">
    <property type="entry name" value="Clc_prot-like"/>
</dbReference>
<dbReference type="GO" id="GO:0016020">
    <property type="term" value="C:membrane"/>
    <property type="evidence" value="ECO:0007669"/>
    <property type="project" value="InterPro"/>
</dbReference>
<keyword evidence="2" id="KW-0812">Transmembrane</keyword>
<feature type="compositionally biased region" description="Basic residues" evidence="1">
    <location>
        <begin position="654"/>
        <end position="665"/>
    </location>
</feature>
<feature type="transmembrane region" description="Helical" evidence="2">
    <location>
        <begin position="200"/>
        <end position="223"/>
    </location>
</feature>
<accession>A0A0N4ZBF6</accession>
<organism evidence="3 4">
    <name type="scientific">Parastrongyloides trichosuri</name>
    <name type="common">Possum-specific nematode worm</name>
    <dbReference type="NCBI Taxonomy" id="131310"/>
    <lineage>
        <taxon>Eukaryota</taxon>
        <taxon>Metazoa</taxon>
        <taxon>Ecdysozoa</taxon>
        <taxon>Nematoda</taxon>
        <taxon>Chromadorea</taxon>
        <taxon>Rhabditida</taxon>
        <taxon>Tylenchina</taxon>
        <taxon>Panagrolaimomorpha</taxon>
        <taxon>Strongyloidoidea</taxon>
        <taxon>Strongyloididae</taxon>
        <taxon>Parastrongyloides</taxon>
    </lineage>
</organism>
<reference evidence="4" key="1">
    <citation type="submission" date="2017-02" db="UniProtKB">
        <authorList>
            <consortium name="WormBaseParasite"/>
        </authorList>
    </citation>
    <scope>IDENTIFICATION</scope>
</reference>
<feature type="region of interest" description="Disordered" evidence="1">
    <location>
        <begin position="440"/>
        <end position="459"/>
    </location>
</feature>
<feature type="compositionally biased region" description="Basic residues" evidence="1">
    <location>
        <begin position="441"/>
        <end position="453"/>
    </location>
</feature>
<sequence length="730" mass="82499">MVRRRIPLSIYFIVEVFAFIISLIALTSPSWQYVYLEDGRTEHHHGLWLDCKRDYSNDYGRTKEYYESLYRLADQGNPFDKFYLPQFMCVYKFDYYIDPEDLYEHNYDENKLQDDANQHLLLAWKAVALSAFTLSITSSISALLIGVCAFCHRTLTCASTVLVTIAAFFSIIGNLVFYIWANYQDNNVIKEEDGIYEQFIGWAFYASTVGTILHIFASALGCLTTSFSFNTAKIVKIDVENSEDPLITISSQPSLDKEGNFKRSFSAVYKVDSAALRKFERECARSMRNKEIQMAQMMKSQQSINHFTPFHPINPENMMPGQINPSFKRANSVPNFKRYNNSSVSSNCAINNSSIVTEPIPHNNSMSHQTQQQISAFQRRPSTFSLRKTFNHMNSGTSLNKSVSFTNLNNINSNSKKRKPSISEVSNNFSDTTYEYVPLQSRHKNSQTNKKQKTTNLNFIDNDNPDDVYSSIYAQGPISNFMLSNNDKLENDYLKPNTIPPPQSTSFGTEPSLTSILKKDLPLKETFINDVQKVTEFDVKNDNMQQSPLKIINLPKNAIKLPIPPLPPKVIHFDALSSTENVNKAQTKSILKVNSSQSISASNTSLITKQTPSSNEDNTPSQTILNKSSNKLYVGNNKIKTNVESTSPKIGQRFYRKRSSSRGHRAIPNSVKINPNPVQKQSLTQSSDDYESECDRSLGSCTYINNDRVPSQLSSSSKNGSEGPTSETIV</sequence>
<feature type="transmembrane region" description="Helical" evidence="2">
    <location>
        <begin position="157"/>
        <end position="180"/>
    </location>
</feature>
<dbReference type="Pfam" id="PF07062">
    <property type="entry name" value="Clc-like"/>
    <property type="match status" value="1"/>
</dbReference>